<accession>E4NVK8</accession>
<dbReference type="Proteomes" id="UP000006663">
    <property type="component" value="Plasmid pHBOR02"/>
</dbReference>
<keyword evidence="1" id="KW-0614">Plasmid</keyword>
<dbReference type="AlphaFoldDB" id="E4NVK8"/>
<reference evidence="2" key="1">
    <citation type="journal article" date="2009" name="Stand. Genomic Sci.">
        <title>Complete genome sequence of Halogeometricum borinquense type strain (PR3).</title>
        <authorList>
            <person name="Malfatti S."/>
            <person name="Tindall B.J."/>
            <person name="Schneider S."/>
            <person name="Fahnrich R."/>
            <person name="Lapidus A."/>
            <person name="Labuttii K."/>
            <person name="Copeland A."/>
            <person name="Glavina Del Rio T."/>
            <person name="Nolan M."/>
            <person name="Chen F."/>
            <person name="Lucas S."/>
            <person name="Tice H."/>
            <person name="Cheng J.F."/>
            <person name="Bruce D."/>
            <person name="Goodwin L."/>
            <person name="Pitluck S."/>
            <person name="Anderson I."/>
            <person name="Pati A."/>
            <person name="Ivanova N."/>
            <person name="Mavromatis K."/>
            <person name="Chen A."/>
            <person name="Palaniappan K."/>
            <person name="D'haeseleer P."/>
            <person name="Goker M."/>
            <person name="Bristow J."/>
            <person name="Eisen J.A."/>
            <person name="Markowitz V."/>
            <person name="Hugenholtz P."/>
            <person name="Kyrpides N.C."/>
            <person name="Klenk H.P."/>
            <person name="Chain P."/>
        </authorList>
    </citation>
    <scope>NUCLEOTIDE SEQUENCE [LARGE SCALE GENOMIC DNA]</scope>
    <source>
        <strain evidence="2">ATCC 700274 / DSM 11551 / JCM 10706 / KCTC 4070 / PR3</strain>
        <plasmid evidence="2">pHBOR02</plasmid>
    </source>
</reference>
<organism evidence="1 2">
    <name type="scientific">Halogeometricum borinquense (strain ATCC 700274 / DSM 11551 / JCM 10706 / KCTC 4070 / PR3)</name>
    <dbReference type="NCBI Taxonomy" id="469382"/>
    <lineage>
        <taxon>Archaea</taxon>
        <taxon>Methanobacteriati</taxon>
        <taxon>Methanobacteriota</taxon>
        <taxon>Stenosarchaea group</taxon>
        <taxon>Halobacteria</taxon>
        <taxon>Halobacteriales</taxon>
        <taxon>Haloferacaceae</taxon>
        <taxon>Halogeometricum</taxon>
    </lineage>
</organism>
<proteinExistence type="predicted"/>
<name>E4NVK8_HALBP</name>
<protein>
    <submittedName>
        <fullName evidence="1">Uncharacterized protein</fullName>
    </submittedName>
</protein>
<keyword evidence="2" id="KW-1185">Reference proteome</keyword>
<evidence type="ECO:0000313" key="1">
    <source>
        <dbReference type="EMBL" id="ADQ68892.1"/>
    </source>
</evidence>
<gene>
    <name evidence="1" type="ordered locus">Hbor_33680</name>
</gene>
<evidence type="ECO:0000313" key="2">
    <source>
        <dbReference type="Proteomes" id="UP000006663"/>
    </source>
</evidence>
<dbReference type="HOGENOM" id="CLU_3178447_0_0_2"/>
<dbReference type="EMBL" id="CP001692">
    <property type="protein sequence ID" value="ADQ68892.1"/>
    <property type="molecule type" value="Genomic_DNA"/>
</dbReference>
<dbReference type="KEGG" id="hbo:Hbor_33680"/>
<sequence length="46" mass="5089">MNWLSNGGLQRNEEDGVVGSQMSISYVACDGVAELLERYPKRQAES</sequence>
<geneLocation type="plasmid" evidence="1 2">
    <name>pHBOR02</name>
</geneLocation>